<name>A0A0C3BD38_PILCF</name>
<protein>
    <submittedName>
        <fullName evidence="2">Uncharacterized protein</fullName>
    </submittedName>
</protein>
<reference evidence="3" key="2">
    <citation type="submission" date="2015-01" db="EMBL/GenBank/DDBJ databases">
        <title>Evolutionary Origins and Diversification of the Mycorrhizal Mutualists.</title>
        <authorList>
            <consortium name="DOE Joint Genome Institute"/>
            <consortium name="Mycorrhizal Genomics Consortium"/>
            <person name="Kohler A."/>
            <person name="Kuo A."/>
            <person name="Nagy L.G."/>
            <person name="Floudas D."/>
            <person name="Copeland A."/>
            <person name="Barry K.W."/>
            <person name="Cichocki N."/>
            <person name="Veneault-Fourrey C."/>
            <person name="LaButti K."/>
            <person name="Lindquist E.A."/>
            <person name="Lipzen A."/>
            <person name="Lundell T."/>
            <person name="Morin E."/>
            <person name="Murat C."/>
            <person name="Riley R."/>
            <person name="Ohm R."/>
            <person name="Sun H."/>
            <person name="Tunlid A."/>
            <person name="Henrissat B."/>
            <person name="Grigoriev I.V."/>
            <person name="Hibbett D.S."/>
            <person name="Martin F."/>
        </authorList>
    </citation>
    <scope>NUCLEOTIDE SEQUENCE [LARGE SCALE GENOMIC DNA]</scope>
    <source>
        <strain evidence="3">F 1598</strain>
    </source>
</reference>
<evidence type="ECO:0000313" key="2">
    <source>
        <dbReference type="EMBL" id="KIM75192.1"/>
    </source>
</evidence>
<dbReference type="HOGENOM" id="CLU_1732182_0_0_1"/>
<organism evidence="2 3">
    <name type="scientific">Piloderma croceum (strain F 1598)</name>
    <dbReference type="NCBI Taxonomy" id="765440"/>
    <lineage>
        <taxon>Eukaryota</taxon>
        <taxon>Fungi</taxon>
        <taxon>Dikarya</taxon>
        <taxon>Basidiomycota</taxon>
        <taxon>Agaricomycotina</taxon>
        <taxon>Agaricomycetes</taxon>
        <taxon>Agaricomycetidae</taxon>
        <taxon>Atheliales</taxon>
        <taxon>Atheliaceae</taxon>
        <taxon>Piloderma</taxon>
    </lineage>
</organism>
<evidence type="ECO:0000313" key="3">
    <source>
        <dbReference type="Proteomes" id="UP000054166"/>
    </source>
</evidence>
<accession>A0A0C3BD38</accession>
<reference evidence="2 3" key="1">
    <citation type="submission" date="2014-04" db="EMBL/GenBank/DDBJ databases">
        <authorList>
            <consortium name="DOE Joint Genome Institute"/>
            <person name="Kuo A."/>
            <person name="Tarkka M."/>
            <person name="Buscot F."/>
            <person name="Kohler A."/>
            <person name="Nagy L.G."/>
            <person name="Floudas D."/>
            <person name="Copeland A."/>
            <person name="Barry K.W."/>
            <person name="Cichocki N."/>
            <person name="Veneault-Fourrey C."/>
            <person name="LaButti K."/>
            <person name="Lindquist E.A."/>
            <person name="Lipzen A."/>
            <person name="Lundell T."/>
            <person name="Morin E."/>
            <person name="Murat C."/>
            <person name="Sun H."/>
            <person name="Tunlid A."/>
            <person name="Henrissat B."/>
            <person name="Grigoriev I.V."/>
            <person name="Hibbett D.S."/>
            <person name="Martin F."/>
            <person name="Nordberg H.P."/>
            <person name="Cantor M.N."/>
            <person name="Hua S.X."/>
        </authorList>
    </citation>
    <scope>NUCLEOTIDE SEQUENCE [LARGE SCALE GENOMIC DNA]</scope>
    <source>
        <strain evidence="2 3">F 1598</strain>
    </source>
</reference>
<keyword evidence="3" id="KW-1185">Reference proteome</keyword>
<dbReference type="EMBL" id="KN833049">
    <property type="protein sequence ID" value="KIM75192.1"/>
    <property type="molecule type" value="Genomic_DNA"/>
</dbReference>
<feature type="region of interest" description="Disordered" evidence="1">
    <location>
        <begin position="1"/>
        <end position="37"/>
    </location>
</feature>
<dbReference type="InParanoid" id="A0A0C3BD38"/>
<dbReference type="Proteomes" id="UP000054166">
    <property type="component" value="Unassembled WGS sequence"/>
</dbReference>
<sequence length="151" mass="16706">MRSQRNQTTRKDTSERREHSRSSVTHPKTPTTHLQDLHPAKDGIMILECEGCGECDCNTPGPECTGSMFKIVWRDENIGQCVLFRTVPGGKHYVAKIISRNGQNANLVWHPHNVYSDGEAPALPTLTRAARECSEALEYAGLNAVSDVSLC</sequence>
<gene>
    <name evidence="2" type="ORF">PILCRDRAFT_13757</name>
</gene>
<evidence type="ECO:0000256" key="1">
    <source>
        <dbReference type="SAM" id="MobiDB-lite"/>
    </source>
</evidence>
<feature type="compositionally biased region" description="Basic and acidic residues" evidence="1">
    <location>
        <begin position="9"/>
        <end position="21"/>
    </location>
</feature>
<proteinExistence type="predicted"/>
<dbReference type="AlphaFoldDB" id="A0A0C3BD38"/>
<feature type="compositionally biased region" description="Polar residues" evidence="1">
    <location>
        <begin position="22"/>
        <end position="34"/>
    </location>
</feature>